<dbReference type="InParanoid" id="A0A1J7J5G4"/>
<name>A0A1J7J5G4_9PEZI</name>
<protein>
    <submittedName>
        <fullName evidence="1">Uncharacterized protein</fullName>
    </submittedName>
</protein>
<gene>
    <name evidence="1" type="ORF">CONLIGDRAFT_55860</name>
</gene>
<evidence type="ECO:0000313" key="2">
    <source>
        <dbReference type="Proteomes" id="UP000182658"/>
    </source>
</evidence>
<dbReference type="EMBL" id="KV875093">
    <property type="protein sequence ID" value="OIW35383.1"/>
    <property type="molecule type" value="Genomic_DNA"/>
</dbReference>
<accession>A0A1J7J5G4</accession>
<dbReference type="AlphaFoldDB" id="A0A1J7J5G4"/>
<organism evidence="1 2">
    <name type="scientific">Coniochaeta ligniaria NRRL 30616</name>
    <dbReference type="NCBI Taxonomy" id="1408157"/>
    <lineage>
        <taxon>Eukaryota</taxon>
        <taxon>Fungi</taxon>
        <taxon>Dikarya</taxon>
        <taxon>Ascomycota</taxon>
        <taxon>Pezizomycotina</taxon>
        <taxon>Sordariomycetes</taxon>
        <taxon>Sordariomycetidae</taxon>
        <taxon>Coniochaetales</taxon>
        <taxon>Coniochaetaceae</taxon>
        <taxon>Coniochaeta</taxon>
    </lineage>
</organism>
<keyword evidence="2" id="KW-1185">Reference proteome</keyword>
<evidence type="ECO:0000313" key="1">
    <source>
        <dbReference type="EMBL" id="OIW35383.1"/>
    </source>
</evidence>
<reference evidence="1 2" key="1">
    <citation type="submission" date="2016-10" db="EMBL/GenBank/DDBJ databases">
        <title>Draft genome sequence of Coniochaeta ligniaria NRRL30616, a lignocellulolytic fungus for bioabatement of inhibitors in plant biomass hydrolysates.</title>
        <authorList>
            <consortium name="DOE Joint Genome Institute"/>
            <person name="Jimenez D.J."/>
            <person name="Hector R.E."/>
            <person name="Riley R."/>
            <person name="Sun H."/>
            <person name="Grigoriev I.V."/>
            <person name="Van Elsas J.D."/>
            <person name="Nichols N.N."/>
        </authorList>
    </citation>
    <scope>NUCLEOTIDE SEQUENCE [LARGE SCALE GENOMIC DNA]</scope>
    <source>
        <strain evidence="1 2">NRRL 30616</strain>
    </source>
</reference>
<proteinExistence type="predicted"/>
<dbReference type="Proteomes" id="UP000182658">
    <property type="component" value="Unassembled WGS sequence"/>
</dbReference>
<sequence>MPLPQARTDIWLLAGNIGGSRLSGFNPGYLLLMYTCVYVGDPPRSHCLLFSACVRAVNRAKCLCTQLSRSVTCEHLVCSCRLPHPLVSDAASVAEDTSKRCPPAKTCLFLHTTPFCTSRVPVRHYTLHFEVAPAFVNCVCWPSLWPASAICYMNPFPVYTLHRPVAAIYVPHSVSLFFSPLQSGRS</sequence>